<comment type="caution">
    <text evidence="2">The sequence shown here is derived from an EMBL/GenBank/DDBJ whole genome shotgun (WGS) entry which is preliminary data.</text>
</comment>
<keyword evidence="1" id="KW-1133">Transmembrane helix</keyword>
<gene>
    <name evidence="2" type="ORF">J2800_003663</name>
</gene>
<evidence type="ECO:0008006" key="4">
    <source>
        <dbReference type="Google" id="ProtNLM"/>
    </source>
</evidence>
<evidence type="ECO:0000313" key="2">
    <source>
        <dbReference type="EMBL" id="MDR6532902.1"/>
    </source>
</evidence>
<feature type="transmembrane region" description="Helical" evidence="1">
    <location>
        <begin position="47"/>
        <end position="62"/>
    </location>
</feature>
<dbReference type="Proteomes" id="UP001262754">
    <property type="component" value="Unassembled WGS sequence"/>
</dbReference>
<keyword evidence="3" id="KW-1185">Reference proteome</keyword>
<dbReference type="RefSeq" id="WP_310033574.1">
    <property type="nucleotide sequence ID" value="NZ_JAVDRL010000011.1"/>
</dbReference>
<name>A0ABU1N399_9CAUL</name>
<proteinExistence type="predicted"/>
<feature type="transmembrane region" description="Helical" evidence="1">
    <location>
        <begin position="100"/>
        <end position="119"/>
    </location>
</feature>
<keyword evidence="1" id="KW-0472">Membrane</keyword>
<feature type="transmembrane region" description="Helical" evidence="1">
    <location>
        <begin position="69"/>
        <end position="88"/>
    </location>
</feature>
<accession>A0ABU1N399</accession>
<sequence>MQWAKWILPAILAINGAVMMLAPAWWYPRVPGVIETGPLNDHFVRDIGAAYLACAVALGWAVRDPARGLGVAIAAAAFLTLHAAIHLITPFCGAGLPWPLLARDFPGVFLPAIVSLLVVRSCVRRQKRTA</sequence>
<keyword evidence="1" id="KW-0812">Transmembrane</keyword>
<protein>
    <recommendedName>
        <fullName evidence="4">DoxX-like protein</fullName>
    </recommendedName>
</protein>
<dbReference type="EMBL" id="JAVDRL010000011">
    <property type="protein sequence ID" value="MDR6532902.1"/>
    <property type="molecule type" value="Genomic_DNA"/>
</dbReference>
<evidence type="ECO:0000313" key="3">
    <source>
        <dbReference type="Proteomes" id="UP001262754"/>
    </source>
</evidence>
<reference evidence="2 3" key="1">
    <citation type="submission" date="2023-07" db="EMBL/GenBank/DDBJ databases">
        <title>Sorghum-associated microbial communities from plants grown in Nebraska, USA.</title>
        <authorList>
            <person name="Schachtman D."/>
        </authorList>
    </citation>
    <scope>NUCLEOTIDE SEQUENCE [LARGE SCALE GENOMIC DNA]</scope>
    <source>
        <strain evidence="2 3">DS2154</strain>
    </source>
</reference>
<evidence type="ECO:0000256" key="1">
    <source>
        <dbReference type="SAM" id="Phobius"/>
    </source>
</evidence>
<feature type="transmembrane region" description="Helical" evidence="1">
    <location>
        <begin position="7"/>
        <end position="27"/>
    </location>
</feature>
<organism evidence="2 3">
    <name type="scientific">Caulobacter rhizosphaerae</name>
    <dbReference type="NCBI Taxonomy" id="2010972"/>
    <lineage>
        <taxon>Bacteria</taxon>
        <taxon>Pseudomonadati</taxon>
        <taxon>Pseudomonadota</taxon>
        <taxon>Alphaproteobacteria</taxon>
        <taxon>Caulobacterales</taxon>
        <taxon>Caulobacteraceae</taxon>
        <taxon>Caulobacter</taxon>
    </lineage>
</organism>